<dbReference type="EMBL" id="PVWG01000024">
    <property type="protein sequence ID" value="PSB17729.1"/>
    <property type="molecule type" value="Genomic_DNA"/>
</dbReference>
<keyword evidence="2" id="KW-0812">Transmembrane</keyword>
<dbReference type="RefSeq" id="WP_073072964.1">
    <property type="nucleotide sequence ID" value="NZ_MPPI01000020.1"/>
</dbReference>
<feature type="compositionally biased region" description="Pro residues" evidence="1">
    <location>
        <begin position="327"/>
        <end position="337"/>
    </location>
</feature>
<evidence type="ECO:0000256" key="2">
    <source>
        <dbReference type="SAM" id="Phobius"/>
    </source>
</evidence>
<reference evidence="3 4" key="2">
    <citation type="submission" date="2018-03" db="EMBL/GenBank/DDBJ databases">
        <title>The ancient ancestry and fast evolution of plastids.</title>
        <authorList>
            <person name="Moore K.R."/>
            <person name="Magnabosco C."/>
            <person name="Momper L."/>
            <person name="Gold D.A."/>
            <person name="Bosak T."/>
            <person name="Fournier G.P."/>
        </authorList>
    </citation>
    <scope>NUCLEOTIDE SEQUENCE [LARGE SCALE GENOMIC DNA]</scope>
    <source>
        <strain evidence="3 4">ULC007</strain>
    </source>
</reference>
<feature type="transmembrane region" description="Helical" evidence="2">
    <location>
        <begin position="44"/>
        <end position="62"/>
    </location>
</feature>
<dbReference type="STRING" id="1920490.GCA_001895925_00500"/>
<dbReference type="Proteomes" id="UP000238634">
    <property type="component" value="Unassembled WGS sequence"/>
</dbReference>
<feature type="region of interest" description="Disordered" evidence="1">
    <location>
        <begin position="294"/>
        <end position="337"/>
    </location>
</feature>
<gene>
    <name evidence="3" type="ORF">C7B65_17625</name>
</gene>
<evidence type="ECO:0000256" key="1">
    <source>
        <dbReference type="SAM" id="MobiDB-lite"/>
    </source>
</evidence>
<keyword evidence="2" id="KW-0472">Membrane</keyword>
<proteinExistence type="predicted"/>
<feature type="transmembrane region" description="Helical" evidence="2">
    <location>
        <begin position="20"/>
        <end position="38"/>
    </location>
</feature>
<reference evidence="3 4" key="1">
    <citation type="submission" date="2018-02" db="EMBL/GenBank/DDBJ databases">
        <authorList>
            <person name="Cohen D.B."/>
            <person name="Kent A.D."/>
        </authorList>
    </citation>
    <scope>NUCLEOTIDE SEQUENCE [LARGE SCALE GENOMIC DNA]</scope>
    <source>
        <strain evidence="3 4">ULC007</strain>
    </source>
</reference>
<protein>
    <recommendedName>
        <fullName evidence="5">DUF5357 domain-containing protein</fullName>
    </recommendedName>
</protein>
<feature type="compositionally biased region" description="Low complexity" evidence="1">
    <location>
        <begin position="305"/>
        <end position="316"/>
    </location>
</feature>
<name>A0A2T1DB67_9CYAN</name>
<dbReference type="AlphaFoldDB" id="A0A2T1DB67"/>
<dbReference type="OrthoDB" id="527058at2"/>
<sequence>MTKFFENIQKRLKEIGWASWQTFIALSVFSVIVAGMTHSPVQTIIANFGWLFLLIGVWWFTYDSTVKKRLTFNGLFTGPWIVGAIVCLWLFGSWNGAPTPASFISWPPVSALIWSVPRFIKTDPDKKTPTYTVPTPAARQDIVLMLLSNLVISCWFQLHFLLQDWLVAYPSIRSDDFGRSAFVVALNPQSQPDIKGIDLLDAAEQSLKTRLEGKPWGDVERWLSPEQLNQEIPKLAADAHTKMPLLSESNLWDLRGRVLPDTQYTLELQAIWQGPSAKTEGYYITKACQITQGRKAGPPADFEVSSSAGSTTRSRAIGTVKCEAPSQPLPIPPQTPT</sequence>
<dbReference type="InterPro" id="IPR020360">
    <property type="entry name" value="Uncharacterised_alr2393"/>
</dbReference>
<comment type="caution">
    <text evidence="3">The sequence shown here is derived from an EMBL/GenBank/DDBJ whole genome shotgun (WGS) entry which is preliminary data.</text>
</comment>
<dbReference type="Pfam" id="PF17310">
    <property type="entry name" value="DUF5357"/>
    <property type="match status" value="1"/>
</dbReference>
<evidence type="ECO:0000313" key="3">
    <source>
        <dbReference type="EMBL" id="PSB17729.1"/>
    </source>
</evidence>
<keyword evidence="4" id="KW-1185">Reference proteome</keyword>
<evidence type="ECO:0008006" key="5">
    <source>
        <dbReference type="Google" id="ProtNLM"/>
    </source>
</evidence>
<organism evidence="3 4">
    <name type="scientific">Phormidesmis priestleyi ULC007</name>
    <dbReference type="NCBI Taxonomy" id="1920490"/>
    <lineage>
        <taxon>Bacteria</taxon>
        <taxon>Bacillati</taxon>
        <taxon>Cyanobacteriota</taxon>
        <taxon>Cyanophyceae</taxon>
        <taxon>Leptolyngbyales</taxon>
        <taxon>Leptolyngbyaceae</taxon>
        <taxon>Phormidesmis</taxon>
    </lineage>
</organism>
<feature type="transmembrane region" description="Helical" evidence="2">
    <location>
        <begin position="74"/>
        <end position="91"/>
    </location>
</feature>
<keyword evidence="2" id="KW-1133">Transmembrane helix</keyword>
<evidence type="ECO:0000313" key="4">
    <source>
        <dbReference type="Proteomes" id="UP000238634"/>
    </source>
</evidence>
<accession>A0A2T1DB67</accession>